<reference evidence="1 2" key="1">
    <citation type="journal article" date="2023" name="Int. J. Mol. Sci.">
        <title>De Novo Assembly and Annotation of 11 Diverse Shrub Willow (Salix) Genomes Reveals Novel Gene Organization in Sex-Linked Regions.</title>
        <authorList>
            <person name="Hyden B."/>
            <person name="Feng K."/>
            <person name="Yates T.B."/>
            <person name="Jawdy S."/>
            <person name="Cereghino C."/>
            <person name="Smart L.B."/>
            <person name="Muchero W."/>
        </authorList>
    </citation>
    <scope>NUCLEOTIDE SEQUENCE [LARGE SCALE GENOMIC DNA]</scope>
    <source>
        <tissue evidence="1">Shoot tip</tissue>
    </source>
</reference>
<organism evidence="1 2">
    <name type="scientific">Salix udensis</name>
    <dbReference type="NCBI Taxonomy" id="889485"/>
    <lineage>
        <taxon>Eukaryota</taxon>
        <taxon>Viridiplantae</taxon>
        <taxon>Streptophyta</taxon>
        <taxon>Embryophyta</taxon>
        <taxon>Tracheophyta</taxon>
        <taxon>Spermatophyta</taxon>
        <taxon>Magnoliopsida</taxon>
        <taxon>eudicotyledons</taxon>
        <taxon>Gunneridae</taxon>
        <taxon>Pentapetalae</taxon>
        <taxon>rosids</taxon>
        <taxon>fabids</taxon>
        <taxon>Malpighiales</taxon>
        <taxon>Salicaceae</taxon>
        <taxon>Saliceae</taxon>
        <taxon>Salix</taxon>
    </lineage>
</organism>
<dbReference type="AlphaFoldDB" id="A0AAD6JBW6"/>
<dbReference type="EMBL" id="JAPFFJ010000019">
    <property type="protein sequence ID" value="KAJ6401339.1"/>
    <property type="molecule type" value="Genomic_DNA"/>
</dbReference>
<comment type="caution">
    <text evidence="1">The sequence shown here is derived from an EMBL/GenBank/DDBJ whole genome shotgun (WGS) entry which is preliminary data.</text>
</comment>
<evidence type="ECO:0000313" key="1">
    <source>
        <dbReference type="EMBL" id="KAJ6401339.1"/>
    </source>
</evidence>
<name>A0AAD6JBW6_9ROSI</name>
<proteinExistence type="predicted"/>
<protein>
    <submittedName>
        <fullName evidence="1">Uncharacterized protein</fullName>
    </submittedName>
</protein>
<dbReference type="Proteomes" id="UP001162972">
    <property type="component" value="Chromosome 14"/>
</dbReference>
<gene>
    <name evidence="1" type="ORF">OIU84_016704</name>
</gene>
<keyword evidence="2" id="KW-1185">Reference proteome</keyword>
<accession>A0AAD6JBW6</accession>
<evidence type="ECO:0000313" key="2">
    <source>
        <dbReference type="Proteomes" id="UP001162972"/>
    </source>
</evidence>
<sequence>MAKGRGMLSIDSDPISTTSASFLHNLTVLNSFPDQDSIINPRLKQLSVSAAAGRAMDATSTGSPPSTIQFPVKLMNTNGVGDDGGGDDHGSSFPPDYRRRPVIDEMDFFAHKKHDDGNPMTITNSSADDLKEYSGSPVGLELNVNYSSLSTTFFHVQTQHRFTDS</sequence>